<dbReference type="GO" id="GO:0031122">
    <property type="term" value="P:cytoplasmic microtubule organization"/>
    <property type="evidence" value="ECO:0007669"/>
    <property type="project" value="InterPro"/>
</dbReference>
<reference evidence="8" key="1">
    <citation type="submission" date="2020-01" db="EMBL/GenBank/DDBJ databases">
        <title>Genome Sequencing of Three Apophysomyces-Like Fungal Strains Confirms a Novel Fungal Genus in the Mucoromycota with divergent Burkholderia-like Endosymbiotic Bacteria.</title>
        <authorList>
            <person name="Stajich J.E."/>
            <person name="Macias A.M."/>
            <person name="Carter-House D."/>
            <person name="Lovett B."/>
            <person name="Kasson L.R."/>
            <person name="Berry K."/>
            <person name="Grigoriev I."/>
            <person name="Chang Y."/>
            <person name="Spatafora J."/>
            <person name="Kasson M.T."/>
        </authorList>
    </citation>
    <scope>NUCLEOTIDE SEQUENCE</scope>
    <source>
        <strain evidence="8">NRRL A-21654</strain>
    </source>
</reference>
<comment type="caution">
    <text evidence="8">The sequence shown here is derived from an EMBL/GenBank/DDBJ whole genome shotgun (WGS) entry which is preliminary data.</text>
</comment>
<feature type="coiled-coil region" evidence="4">
    <location>
        <begin position="431"/>
        <end position="494"/>
    </location>
</feature>
<sequence>MGSDAKWAKLIRSADVGDSWVLKFNNLKKLYKLISRYYEEVLGQDFENMPSVDLTQIAKDADVRETMKLCQLILYIAVQCQNFQHYIKKIQNLSNESQHELMVSIDEMMNIMQGEPTGDVPASSSAGNYTPRSSYADDGPYQSQSELSRVVYEELETAHKTLIDEHAQLRLRYDDLEAEKGDLQLRLREMDKAVAQANETGRADFIMRTEIEHLKQDLQRSEDRRQEVEMILETQSMRIEELTRRGEELSKEAEKAASLNDQLDEYRHAAEKLQKAENVIEKYKKKLEESAGLRRQTKSLEEQNQALMERNQQIEEEYRKVLAFKTLMDSYKEQVAVLETKNNELIREKNKMEYEISQLTKRIETLDAEKSRDSDRILSLEERLQEAQLGANSVQQIFSTSGRAAGDDDDMDLDDDNLGGSLEDSLKESNVTELKLANRRLERQLKTLQEENASGRSEKVVVLQHLLDDSNRLKNQFEKNYLEVSQERDILQSNMARIREGIPDALLDRSEQTMSLRLHIIDLEKESKSLRGEIEELKEKIGSGVLGGADMDDFRLQYREMQEKTRHMEEQAKQQLKDINDLLREKDMLQSQTIEQKDLLLAKERQNSDMKASLAAFEAKDDEPLKQQNAHLQQQLIASQEQYRELVLKHRKAKEFIKQQDKMLKETKIGEGGNYDEAVASLKTELMLRDEEVEKLKKQLHETRLQTRREQQLIISAWYEVTRRTHKELVNSRVYPNPNSWLGQQRRTLDNQLKRR</sequence>
<keyword evidence="9" id="KW-1185">Reference proteome</keyword>
<evidence type="ECO:0000256" key="3">
    <source>
        <dbReference type="ARBA" id="ARBA00023054"/>
    </source>
</evidence>
<evidence type="ECO:0000313" key="8">
    <source>
        <dbReference type="EMBL" id="KAF7728001.1"/>
    </source>
</evidence>
<keyword evidence="2" id="KW-0963">Cytoplasm</keyword>
<feature type="region of interest" description="Disordered" evidence="5">
    <location>
        <begin position="113"/>
        <end position="142"/>
    </location>
</feature>
<evidence type="ECO:0000256" key="4">
    <source>
        <dbReference type="SAM" id="Coils"/>
    </source>
</evidence>
<feature type="coiled-coil region" evidence="4">
    <location>
        <begin position="520"/>
        <end position="592"/>
    </location>
</feature>
<dbReference type="OrthoDB" id="49395at2759"/>
<protein>
    <submittedName>
        <fullName evidence="8">Uncharacterized protein</fullName>
    </submittedName>
</protein>
<feature type="coiled-coil region" evidence="4">
    <location>
        <begin position="679"/>
        <end position="713"/>
    </location>
</feature>
<name>A0A8H7ES39_9FUNG</name>
<dbReference type="GO" id="GO:0051959">
    <property type="term" value="F:dynein light intermediate chain binding"/>
    <property type="evidence" value="ECO:0007669"/>
    <property type="project" value="TreeGrafter"/>
</dbReference>
<organism evidence="8 9">
    <name type="scientific">Apophysomyces ossiformis</name>
    <dbReference type="NCBI Taxonomy" id="679940"/>
    <lineage>
        <taxon>Eukaryota</taxon>
        <taxon>Fungi</taxon>
        <taxon>Fungi incertae sedis</taxon>
        <taxon>Mucoromycota</taxon>
        <taxon>Mucoromycotina</taxon>
        <taxon>Mucoromycetes</taxon>
        <taxon>Mucorales</taxon>
        <taxon>Mucorineae</taxon>
        <taxon>Mucoraceae</taxon>
        <taxon>Apophysomyces</taxon>
    </lineage>
</organism>
<accession>A0A8H7ES39</accession>
<evidence type="ECO:0000256" key="5">
    <source>
        <dbReference type="SAM" id="MobiDB-lite"/>
    </source>
</evidence>
<dbReference type="GO" id="GO:0030705">
    <property type="term" value="P:cytoskeleton-dependent intracellular transport"/>
    <property type="evidence" value="ECO:0007669"/>
    <property type="project" value="InterPro"/>
</dbReference>
<feature type="compositionally biased region" description="Acidic residues" evidence="5">
    <location>
        <begin position="407"/>
        <end position="417"/>
    </location>
</feature>
<dbReference type="InterPro" id="IPR043936">
    <property type="entry name" value="HOOK_N"/>
</dbReference>
<dbReference type="GO" id="GO:0008017">
    <property type="term" value="F:microtubule binding"/>
    <property type="evidence" value="ECO:0007669"/>
    <property type="project" value="InterPro"/>
</dbReference>
<feature type="domain" description="Hook C-terminal" evidence="6">
    <location>
        <begin position="154"/>
        <end position="495"/>
    </location>
</feature>
<dbReference type="Proteomes" id="UP000605846">
    <property type="component" value="Unassembled WGS sequence"/>
</dbReference>
<dbReference type="GO" id="GO:0005737">
    <property type="term" value="C:cytoplasm"/>
    <property type="evidence" value="ECO:0007669"/>
    <property type="project" value="UniProtKB-SubCell"/>
</dbReference>
<dbReference type="Pfam" id="PF05622">
    <property type="entry name" value="HOOK"/>
    <property type="match status" value="1"/>
</dbReference>
<dbReference type="Gene3D" id="1.10.418.10">
    <property type="entry name" value="Calponin-like domain"/>
    <property type="match status" value="1"/>
</dbReference>
<keyword evidence="3 4" id="KW-0175">Coiled coil</keyword>
<feature type="compositionally biased region" description="Polar residues" evidence="5">
    <location>
        <begin position="122"/>
        <end position="133"/>
    </location>
</feature>
<dbReference type="InterPro" id="IPR008636">
    <property type="entry name" value="Hook_C"/>
</dbReference>
<dbReference type="CDD" id="cd22211">
    <property type="entry name" value="HkD_SF"/>
    <property type="match status" value="1"/>
</dbReference>
<dbReference type="SUPFAM" id="SSF116907">
    <property type="entry name" value="Hook domain"/>
    <property type="match status" value="1"/>
</dbReference>
<evidence type="ECO:0000259" key="7">
    <source>
        <dbReference type="Pfam" id="PF19047"/>
    </source>
</evidence>
<comment type="subcellular location">
    <subcellularLocation>
        <location evidence="1">Cytoplasm</location>
    </subcellularLocation>
</comment>
<evidence type="ECO:0000256" key="2">
    <source>
        <dbReference type="ARBA" id="ARBA00022490"/>
    </source>
</evidence>
<evidence type="ECO:0000259" key="6">
    <source>
        <dbReference type="Pfam" id="PF05622"/>
    </source>
</evidence>
<gene>
    <name evidence="8" type="ORF">EC973_006766</name>
</gene>
<dbReference type="GO" id="GO:0005815">
    <property type="term" value="C:microtubule organizing center"/>
    <property type="evidence" value="ECO:0007669"/>
    <property type="project" value="TreeGrafter"/>
</dbReference>
<feature type="coiled-coil region" evidence="4">
    <location>
        <begin position="152"/>
        <end position="369"/>
    </location>
</feature>
<feature type="region of interest" description="Disordered" evidence="5">
    <location>
        <begin position="402"/>
        <end position="423"/>
    </location>
</feature>
<dbReference type="PANTHER" id="PTHR18947">
    <property type="entry name" value="HOOK PROTEINS"/>
    <property type="match status" value="1"/>
</dbReference>
<dbReference type="EMBL" id="JABAYA010000045">
    <property type="protein sequence ID" value="KAF7728001.1"/>
    <property type="molecule type" value="Genomic_DNA"/>
</dbReference>
<dbReference type="PANTHER" id="PTHR18947:SF28">
    <property type="entry name" value="GIRDIN, ISOFORM A"/>
    <property type="match status" value="1"/>
</dbReference>
<proteinExistence type="predicted"/>
<dbReference type="Pfam" id="PF19047">
    <property type="entry name" value="HOOK_N"/>
    <property type="match status" value="1"/>
</dbReference>
<evidence type="ECO:0000313" key="9">
    <source>
        <dbReference type="Proteomes" id="UP000605846"/>
    </source>
</evidence>
<dbReference type="AlphaFoldDB" id="A0A8H7ES39"/>
<dbReference type="InterPro" id="IPR036872">
    <property type="entry name" value="CH_dom_sf"/>
</dbReference>
<evidence type="ECO:0000256" key="1">
    <source>
        <dbReference type="ARBA" id="ARBA00004496"/>
    </source>
</evidence>
<feature type="domain" description="HOOK N-terminal" evidence="7">
    <location>
        <begin position="6"/>
        <end position="107"/>
    </location>
</feature>